<dbReference type="Proteomes" id="UP001058713">
    <property type="component" value="Chromosome"/>
</dbReference>
<organism evidence="1 2">
    <name type="scientific">Leisingera caerulea</name>
    <name type="common">Phaeobacter caeruleus</name>
    <dbReference type="NCBI Taxonomy" id="506591"/>
    <lineage>
        <taxon>Bacteria</taxon>
        <taxon>Pseudomonadati</taxon>
        <taxon>Pseudomonadota</taxon>
        <taxon>Alphaproteobacteria</taxon>
        <taxon>Rhodobacterales</taxon>
        <taxon>Roseobacteraceae</taxon>
        <taxon>Leisingera</taxon>
    </lineage>
</organism>
<dbReference type="RefSeq" id="WP_259970953.1">
    <property type="nucleotide sequence ID" value="NZ_CP081070.1"/>
</dbReference>
<dbReference type="EMBL" id="CP081070">
    <property type="protein sequence ID" value="UWQ53289.1"/>
    <property type="molecule type" value="Genomic_DNA"/>
</dbReference>
<gene>
    <name evidence="1" type="ORF">K3721_15030</name>
</gene>
<reference evidence="1" key="1">
    <citation type="submission" date="2021-08" db="EMBL/GenBank/DDBJ databases">
        <authorList>
            <person name="Nwanade C."/>
            <person name="Wang M."/>
            <person name="Masoudi A."/>
            <person name="Yu Z."/>
            <person name="Liu J."/>
        </authorList>
    </citation>
    <scope>NUCLEOTIDE SEQUENCE</scope>
    <source>
        <strain evidence="1">S122</strain>
    </source>
</reference>
<accession>A0A9Q9M287</accession>
<dbReference type="KEGG" id="lcae:K3721_15030"/>
<evidence type="ECO:0000313" key="1">
    <source>
        <dbReference type="EMBL" id="UWQ53289.1"/>
    </source>
</evidence>
<dbReference type="AlphaFoldDB" id="A0A9Q9M287"/>
<evidence type="ECO:0000313" key="2">
    <source>
        <dbReference type="Proteomes" id="UP001058713"/>
    </source>
</evidence>
<sequence length="57" mass="5981">MISNAGVQITAGFAKDAAYPQETGQEMALNLTAPLILPRQEQPQGGRNGYAAWSCSG</sequence>
<name>A0A9Q9M287_LEICA</name>
<proteinExistence type="predicted"/>
<protein>
    <submittedName>
        <fullName evidence="1">Uncharacterized protein</fullName>
    </submittedName>
</protein>